<keyword evidence="3" id="KW-1185">Reference proteome</keyword>
<sequence>MCLIGLLLPLKPKKQTRTHRSKGSSHRHSSHGHSGHRRSERPHRERSHRREKEEPRNSAAVAEDALARLCLSLEQSLLDEQQRWREQDRLDTSERRRLGLERDRTPFEEAPPYSVRDTMRQPTPEPQSQNGIADRPRSRERESDSTGSAHCCRNCVCARCGHGSVKCPTTPELDDTARVRAFTNDGADSRRRGD</sequence>
<feature type="region of interest" description="Disordered" evidence="1">
    <location>
        <begin position="85"/>
        <end position="148"/>
    </location>
</feature>
<organism evidence="2 3">
    <name type="scientific">Chaetomium globosum (strain ATCC 6205 / CBS 148.51 / DSM 1962 / NBRC 6347 / NRRL 1970)</name>
    <name type="common">Soil fungus</name>
    <dbReference type="NCBI Taxonomy" id="306901"/>
    <lineage>
        <taxon>Eukaryota</taxon>
        <taxon>Fungi</taxon>
        <taxon>Dikarya</taxon>
        <taxon>Ascomycota</taxon>
        <taxon>Pezizomycotina</taxon>
        <taxon>Sordariomycetes</taxon>
        <taxon>Sordariomycetidae</taxon>
        <taxon>Sordariales</taxon>
        <taxon>Chaetomiaceae</taxon>
        <taxon>Chaetomium</taxon>
    </lineage>
</organism>
<evidence type="ECO:0000313" key="2">
    <source>
        <dbReference type="EMBL" id="EAQ93392.1"/>
    </source>
</evidence>
<dbReference type="RefSeq" id="XP_001220848.1">
    <property type="nucleotide sequence ID" value="XM_001220847.1"/>
</dbReference>
<protein>
    <submittedName>
        <fullName evidence="2">Uncharacterized protein</fullName>
    </submittedName>
</protein>
<gene>
    <name evidence="2" type="ORF">CHGG_01627</name>
</gene>
<dbReference type="OMA" id="RNCVCAR"/>
<feature type="compositionally biased region" description="Basic and acidic residues" evidence="1">
    <location>
        <begin position="85"/>
        <end position="107"/>
    </location>
</feature>
<feature type="compositionally biased region" description="Basic and acidic residues" evidence="1">
    <location>
        <begin position="134"/>
        <end position="144"/>
    </location>
</feature>
<dbReference type="Proteomes" id="UP000001056">
    <property type="component" value="Unassembled WGS sequence"/>
</dbReference>
<proteinExistence type="predicted"/>
<dbReference type="HOGENOM" id="CLU_1397202_0_0_1"/>
<dbReference type="OrthoDB" id="4588525at2759"/>
<accession>Q2HDS7</accession>
<feature type="compositionally biased region" description="Basic residues" evidence="1">
    <location>
        <begin position="11"/>
        <end position="47"/>
    </location>
</feature>
<evidence type="ECO:0000313" key="3">
    <source>
        <dbReference type="Proteomes" id="UP000001056"/>
    </source>
</evidence>
<dbReference type="GeneID" id="4387073"/>
<dbReference type="InParanoid" id="Q2HDS7"/>
<dbReference type="EMBL" id="CH408029">
    <property type="protein sequence ID" value="EAQ93392.1"/>
    <property type="molecule type" value="Genomic_DNA"/>
</dbReference>
<evidence type="ECO:0000256" key="1">
    <source>
        <dbReference type="SAM" id="MobiDB-lite"/>
    </source>
</evidence>
<name>Q2HDS7_CHAGB</name>
<reference evidence="3" key="1">
    <citation type="journal article" date="2015" name="Genome Announc.">
        <title>Draft genome sequence of the cellulolytic fungus Chaetomium globosum.</title>
        <authorList>
            <person name="Cuomo C.A."/>
            <person name="Untereiner W.A."/>
            <person name="Ma L.-J."/>
            <person name="Grabherr M."/>
            <person name="Birren B.W."/>
        </authorList>
    </citation>
    <scope>NUCLEOTIDE SEQUENCE [LARGE SCALE GENOMIC DNA]</scope>
    <source>
        <strain evidence="3">ATCC 6205 / CBS 148.51 / DSM 1962 / NBRC 6347 / NRRL 1970</strain>
    </source>
</reference>
<dbReference type="AlphaFoldDB" id="Q2HDS7"/>
<feature type="region of interest" description="Disordered" evidence="1">
    <location>
        <begin position="7"/>
        <end position="61"/>
    </location>
</feature>
<dbReference type="VEuPathDB" id="FungiDB:CHGG_01627"/>
<dbReference type="eggNOG" id="ENOG502RJBV">
    <property type="taxonomic scope" value="Eukaryota"/>
</dbReference>